<organism evidence="1 2">
    <name type="scientific">Pseudonocardia parietis</name>
    <dbReference type="NCBI Taxonomy" id="570936"/>
    <lineage>
        <taxon>Bacteria</taxon>
        <taxon>Bacillati</taxon>
        <taxon>Actinomycetota</taxon>
        <taxon>Actinomycetes</taxon>
        <taxon>Pseudonocardiales</taxon>
        <taxon>Pseudonocardiaceae</taxon>
        <taxon>Pseudonocardia</taxon>
    </lineage>
</organism>
<dbReference type="SUPFAM" id="SSF46785">
    <property type="entry name" value="Winged helix' DNA-binding domain"/>
    <property type="match status" value="1"/>
</dbReference>
<accession>A0ABS4VU26</accession>
<dbReference type="PROSITE" id="PS51197">
    <property type="entry name" value="HTH_RRF2_2"/>
    <property type="match status" value="1"/>
</dbReference>
<dbReference type="Pfam" id="PF02082">
    <property type="entry name" value="Rrf2"/>
    <property type="match status" value="1"/>
</dbReference>
<evidence type="ECO:0000313" key="1">
    <source>
        <dbReference type="EMBL" id="MBP2367414.1"/>
    </source>
</evidence>
<dbReference type="Gene3D" id="1.10.10.10">
    <property type="entry name" value="Winged helix-like DNA-binding domain superfamily/Winged helix DNA-binding domain"/>
    <property type="match status" value="1"/>
</dbReference>
<dbReference type="PANTHER" id="PTHR33221">
    <property type="entry name" value="WINGED HELIX-TURN-HELIX TRANSCRIPTIONAL REGULATOR, RRF2 FAMILY"/>
    <property type="match status" value="1"/>
</dbReference>
<reference evidence="1 2" key="1">
    <citation type="submission" date="2021-03" db="EMBL/GenBank/DDBJ databases">
        <title>Sequencing the genomes of 1000 actinobacteria strains.</title>
        <authorList>
            <person name="Klenk H.-P."/>
        </authorList>
    </citation>
    <scope>NUCLEOTIDE SEQUENCE [LARGE SCALE GENOMIC DNA]</scope>
    <source>
        <strain evidence="1 2">DSM 45256</strain>
    </source>
</reference>
<dbReference type="InterPro" id="IPR030489">
    <property type="entry name" value="TR_Rrf2-type_CS"/>
</dbReference>
<dbReference type="Proteomes" id="UP001519295">
    <property type="component" value="Unassembled WGS sequence"/>
</dbReference>
<dbReference type="InterPro" id="IPR036390">
    <property type="entry name" value="WH_DNA-bd_sf"/>
</dbReference>
<keyword evidence="2" id="KW-1185">Reference proteome</keyword>
<evidence type="ECO:0000313" key="2">
    <source>
        <dbReference type="Proteomes" id="UP001519295"/>
    </source>
</evidence>
<dbReference type="PROSITE" id="PS01332">
    <property type="entry name" value="HTH_RRF2_1"/>
    <property type="match status" value="1"/>
</dbReference>
<gene>
    <name evidence="1" type="ORF">JOF36_003110</name>
</gene>
<proteinExistence type="predicted"/>
<dbReference type="InterPro" id="IPR036388">
    <property type="entry name" value="WH-like_DNA-bd_sf"/>
</dbReference>
<name>A0ABS4VU26_9PSEU</name>
<dbReference type="PANTHER" id="PTHR33221:SF13">
    <property type="entry name" value="TRANSCRIPTIONAL REGULATOR-RELATED"/>
    <property type="match status" value="1"/>
</dbReference>
<protein>
    <submittedName>
        <fullName evidence="1">Rrf2 family protein</fullName>
    </submittedName>
</protein>
<dbReference type="EMBL" id="JAGINU010000001">
    <property type="protein sequence ID" value="MBP2367414.1"/>
    <property type="molecule type" value="Genomic_DNA"/>
</dbReference>
<dbReference type="InterPro" id="IPR000944">
    <property type="entry name" value="Tscrpt_reg_Rrf2"/>
</dbReference>
<sequence>MRMSQGVEWALHCCLNLAWIAAPVPASRLAALYDLPPAYLNKQLQALVRAGICESIPGPRGGFRLAGTLDEVSLLDVVVALEGPEDAFRCTSILAAGPGGAPDANYPDSCAISLSMRRAELAWRRELAARSLADVSDDVLRHAPDAADRVRAALTN</sequence>
<dbReference type="NCBIfam" id="TIGR00738">
    <property type="entry name" value="rrf2_super"/>
    <property type="match status" value="1"/>
</dbReference>
<comment type="caution">
    <text evidence="1">The sequence shown here is derived from an EMBL/GenBank/DDBJ whole genome shotgun (WGS) entry which is preliminary data.</text>
</comment>
<dbReference type="RefSeq" id="WP_210027549.1">
    <property type="nucleotide sequence ID" value="NZ_JAGINU010000001.1"/>
</dbReference>